<proteinExistence type="predicted"/>
<dbReference type="EMBL" id="ANBP01000034">
    <property type="protein sequence ID" value="KAB7753398.1"/>
    <property type="molecule type" value="Genomic_DNA"/>
</dbReference>
<reference evidence="3 4" key="1">
    <citation type="submission" date="2012-10" db="EMBL/GenBank/DDBJ databases">
        <title>The draft sequence of the Mycobacterium pheli genome.</title>
        <authorList>
            <person name="Pettersson B.M.F."/>
            <person name="Das S."/>
            <person name="Dasgupta S."/>
            <person name="Bhattacharya A."/>
            <person name="Kirsebom L.A."/>
        </authorList>
    </citation>
    <scope>NUCLEOTIDE SEQUENCE [LARGE SCALE GENOMIC DNA]</scope>
    <source>
        <strain evidence="3 4">CCUG 21000</strain>
    </source>
</reference>
<feature type="chain" id="PRO_5024403315" description="DUF5666 domain-containing protein" evidence="2">
    <location>
        <begin position="34"/>
        <end position="152"/>
    </location>
</feature>
<comment type="caution">
    <text evidence="3">The sequence shown here is derived from an EMBL/GenBank/DDBJ whole genome shotgun (WGS) entry which is preliminary data.</text>
</comment>
<evidence type="ECO:0008006" key="5">
    <source>
        <dbReference type="Google" id="ProtNLM"/>
    </source>
</evidence>
<accession>A0A5N5UVG8</accession>
<dbReference type="RefSeq" id="WP_061481650.1">
    <property type="nucleotide sequence ID" value="NZ_ANBO01000034.1"/>
</dbReference>
<name>A0A5N5UVG8_MYCPH</name>
<protein>
    <recommendedName>
        <fullName evidence="5">DUF5666 domain-containing protein</fullName>
    </recommendedName>
</protein>
<evidence type="ECO:0000256" key="1">
    <source>
        <dbReference type="SAM" id="MobiDB-lite"/>
    </source>
</evidence>
<evidence type="ECO:0000313" key="4">
    <source>
        <dbReference type="Proteomes" id="UP000325690"/>
    </source>
</evidence>
<feature type="signal peptide" evidence="2">
    <location>
        <begin position="1"/>
        <end position="33"/>
    </location>
</feature>
<evidence type="ECO:0000313" key="3">
    <source>
        <dbReference type="EMBL" id="KAB7753398.1"/>
    </source>
</evidence>
<keyword evidence="2" id="KW-0732">Signal</keyword>
<feature type="region of interest" description="Disordered" evidence="1">
    <location>
        <begin position="121"/>
        <end position="152"/>
    </location>
</feature>
<organism evidence="3 4">
    <name type="scientific">Mycolicibacterium phlei DSM 43239 = CCUG 21000</name>
    <dbReference type="NCBI Taxonomy" id="1226750"/>
    <lineage>
        <taxon>Bacteria</taxon>
        <taxon>Bacillati</taxon>
        <taxon>Actinomycetota</taxon>
        <taxon>Actinomycetes</taxon>
        <taxon>Mycobacteriales</taxon>
        <taxon>Mycobacteriaceae</taxon>
        <taxon>Mycolicibacterium</taxon>
    </lineage>
</organism>
<keyword evidence="4" id="KW-1185">Reference proteome</keyword>
<evidence type="ECO:0000256" key="2">
    <source>
        <dbReference type="SAM" id="SignalP"/>
    </source>
</evidence>
<gene>
    <name evidence="3" type="ORF">MPHL21000_19330</name>
</gene>
<dbReference type="Proteomes" id="UP000325690">
    <property type="component" value="Unassembled WGS sequence"/>
</dbReference>
<sequence length="152" mass="15642">MEVGVIVKKLVFSGLASAGAVLAGILGAGTANAAPDVVGMTYDDAAQEVRNSGGQTVVATRVGDRMDQGDCIVTTALDQSFLRIDSSGSHVSVALNCAGEYATATNSGLSVAHPLGREFKEADDAAEARKRAQQQAKQAEEQVLADVSTPDY</sequence>
<dbReference type="GeneID" id="74301121"/>
<feature type="compositionally biased region" description="Basic and acidic residues" evidence="1">
    <location>
        <begin position="121"/>
        <end position="130"/>
    </location>
</feature>
<dbReference type="AlphaFoldDB" id="A0A5N5UVG8"/>